<organism evidence="1 2">
    <name type="scientific">Adineta steineri</name>
    <dbReference type="NCBI Taxonomy" id="433720"/>
    <lineage>
        <taxon>Eukaryota</taxon>
        <taxon>Metazoa</taxon>
        <taxon>Spiralia</taxon>
        <taxon>Gnathifera</taxon>
        <taxon>Rotifera</taxon>
        <taxon>Eurotatoria</taxon>
        <taxon>Bdelloidea</taxon>
        <taxon>Adinetida</taxon>
        <taxon>Adinetidae</taxon>
        <taxon>Adineta</taxon>
    </lineage>
</organism>
<dbReference type="EMBL" id="CAJOAY010029751">
    <property type="protein sequence ID" value="CAF4414701.1"/>
    <property type="molecule type" value="Genomic_DNA"/>
</dbReference>
<protein>
    <submittedName>
        <fullName evidence="1">Uncharacterized protein</fullName>
    </submittedName>
</protein>
<dbReference type="AlphaFoldDB" id="A0A820Q0V4"/>
<name>A0A820Q0V4_9BILA</name>
<sequence>NILSQNPFFHKLNALSLCVENEWPTGSTEYISTFINLSSIRELSISIDLENE</sequence>
<dbReference type="Proteomes" id="UP000663881">
    <property type="component" value="Unassembled WGS sequence"/>
</dbReference>
<evidence type="ECO:0000313" key="2">
    <source>
        <dbReference type="Proteomes" id="UP000663881"/>
    </source>
</evidence>
<reference evidence="1" key="1">
    <citation type="submission" date="2021-02" db="EMBL/GenBank/DDBJ databases">
        <authorList>
            <person name="Nowell W R."/>
        </authorList>
    </citation>
    <scope>NUCLEOTIDE SEQUENCE</scope>
</reference>
<comment type="caution">
    <text evidence="1">The sequence shown here is derived from an EMBL/GenBank/DDBJ whole genome shotgun (WGS) entry which is preliminary data.</text>
</comment>
<gene>
    <name evidence="1" type="ORF">OKA104_LOCUS52159</name>
</gene>
<feature type="non-terminal residue" evidence="1">
    <location>
        <position position="1"/>
    </location>
</feature>
<evidence type="ECO:0000313" key="1">
    <source>
        <dbReference type="EMBL" id="CAF4414701.1"/>
    </source>
</evidence>
<proteinExistence type="predicted"/>
<accession>A0A820Q0V4</accession>